<dbReference type="KEGG" id="dmp:FAK_28840"/>
<evidence type="ECO:0000259" key="2">
    <source>
        <dbReference type="Pfam" id="PF12172"/>
    </source>
</evidence>
<dbReference type="InterPro" id="IPR052513">
    <property type="entry name" value="Thioester_dehydratase-like"/>
</dbReference>
<feature type="domain" description="ChsH2 C-terminal OB-fold" evidence="1">
    <location>
        <begin position="65"/>
        <end position="123"/>
    </location>
</feature>
<dbReference type="Gene3D" id="6.10.30.10">
    <property type="match status" value="1"/>
</dbReference>
<organism evidence="3 4">
    <name type="scientific">Desulfoferula mesophila</name>
    <dbReference type="NCBI Taxonomy" id="3058419"/>
    <lineage>
        <taxon>Bacteria</taxon>
        <taxon>Pseudomonadati</taxon>
        <taxon>Thermodesulfobacteriota</taxon>
        <taxon>Desulfarculia</taxon>
        <taxon>Desulfarculales</taxon>
        <taxon>Desulfarculaceae</taxon>
        <taxon>Desulfoferula</taxon>
    </lineage>
</organism>
<dbReference type="Pfam" id="PF01796">
    <property type="entry name" value="OB_ChsH2_C"/>
    <property type="match status" value="1"/>
</dbReference>
<evidence type="ECO:0000313" key="3">
    <source>
        <dbReference type="EMBL" id="BEQ15818.1"/>
    </source>
</evidence>
<dbReference type="AlphaFoldDB" id="A0AAU9EFD9"/>
<feature type="domain" description="ChsH2 rubredoxin-like zinc ribbon" evidence="2">
    <location>
        <begin position="31"/>
        <end position="61"/>
    </location>
</feature>
<dbReference type="Pfam" id="PF12172">
    <property type="entry name" value="zf-ChsH2"/>
    <property type="match status" value="1"/>
</dbReference>
<dbReference type="InterPro" id="IPR012340">
    <property type="entry name" value="NA-bd_OB-fold"/>
</dbReference>
<dbReference type="InterPro" id="IPR022002">
    <property type="entry name" value="ChsH2_Znr"/>
</dbReference>
<gene>
    <name evidence="3" type="ORF">FAK_28840</name>
</gene>
<dbReference type="EMBL" id="AP028679">
    <property type="protein sequence ID" value="BEQ15818.1"/>
    <property type="molecule type" value="Genomic_DNA"/>
</dbReference>
<dbReference type="Proteomes" id="UP001366166">
    <property type="component" value="Chromosome"/>
</dbReference>
<proteinExistence type="predicted"/>
<evidence type="ECO:0000259" key="1">
    <source>
        <dbReference type="Pfam" id="PF01796"/>
    </source>
</evidence>
<protein>
    <recommendedName>
        <fullName evidence="5">DNA-binding protein</fullName>
    </recommendedName>
</protein>
<reference evidence="4" key="1">
    <citation type="journal article" date="2023" name="Arch. Microbiol.">
        <title>Desulfoferula mesophilus gen. nov. sp. nov., a mesophilic sulfate-reducing bacterium isolated from a brackish lake sediment.</title>
        <authorList>
            <person name="Watanabe T."/>
            <person name="Yabe T."/>
            <person name="Tsuji J.M."/>
            <person name="Fukui M."/>
        </authorList>
    </citation>
    <scope>NUCLEOTIDE SEQUENCE [LARGE SCALE GENOMIC DNA]</scope>
    <source>
        <strain evidence="4">12FAK</strain>
    </source>
</reference>
<dbReference type="SUPFAM" id="SSF50249">
    <property type="entry name" value="Nucleic acid-binding proteins"/>
    <property type="match status" value="1"/>
</dbReference>
<dbReference type="PANTHER" id="PTHR34075:SF5">
    <property type="entry name" value="BLR3430 PROTEIN"/>
    <property type="match status" value="1"/>
</dbReference>
<dbReference type="PANTHER" id="PTHR34075">
    <property type="entry name" value="BLR3430 PROTEIN"/>
    <property type="match status" value="1"/>
</dbReference>
<name>A0AAU9EFD9_9BACT</name>
<accession>A0AAU9EFD9</accession>
<sequence length="142" mass="15825">MPKPEMDTRFSKFGTVSFTAVTKVNDFIGYLEEGKVAGTQCTKCGQKFFPPRADCFACPGEPVEWFEVEGTGKLMTFSELMYAPIGFGEDLPYAIAVLDYGDFKVFGRIGEVPFEEVKIGMEMVTKVNQLPNGNLNYVFEKA</sequence>
<evidence type="ECO:0000313" key="4">
    <source>
        <dbReference type="Proteomes" id="UP001366166"/>
    </source>
</evidence>
<dbReference type="InterPro" id="IPR002878">
    <property type="entry name" value="ChsH2_C"/>
</dbReference>
<evidence type="ECO:0008006" key="5">
    <source>
        <dbReference type="Google" id="ProtNLM"/>
    </source>
</evidence>
<keyword evidence="4" id="KW-1185">Reference proteome</keyword>
<dbReference type="RefSeq" id="WP_338600796.1">
    <property type="nucleotide sequence ID" value="NZ_AP028679.1"/>
</dbReference>